<dbReference type="GO" id="GO:0005886">
    <property type="term" value="C:plasma membrane"/>
    <property type="evidence" value="ECO:0007669"/>
    <property type="project" value="InterPro"/>
</dbReference>
<evidence type="ECO:0000256" key="1">
    <source>
        <dbReference type="SAM" id="Phobius"/>
    </source>
</evidence>
<dbReference type="Proteomes" id="UP000265020">
    <property type="component" value="Unassembled WGS sequence"/>
</dbReference>
<keyword evidence="3" id="KW-1185">Reference proteome</keyword>
<dbReference type="PANTHER" id="PTHR15028:SF6">
    <property type="entry name" value="B-CELL DIFFERENTIATION ANTIGEN CD72"/>
    <property type="match status" value="1"/>
</dbReference>
<protein>
    <submittedName>
        <fullName evidence="2">C-type lectin domain family 10 member A-like</fullName>
    </submittedName>
</protein>
<keyword evidence="1" id="KW-1133">Transmembrane helix</keyword>
<dbReference type="InterPro" id="IPR016187">
    <property type="entry name" value="CTDL_fold"/>
</dbReference>
<reference evidence="2" key="2">
    <citation type="submission" date="2025-09" db="UniProtKB">
        <authorList>
            <consortium name="Ensembl"/>
        </authorList>
    </citation>
    <scope>IDENTIFICATION</scope>
</reference>
<dbReference type="PANTHER" id="PTHR15028">
    <property type="entry name" value="CD72-RELATED"/>
    <property type="match status" value="1"/>
</dbReference>
<name>A0A3Q2E7Y6_CYPVA</name>
<organism evidence="2 3">
    <name type="scientific">Cyprinodon variegatus</name>
    <name type="common">Sheepshead minnow</name>
    <dbReference type="NCBI Taxonomy" id="28743"/>
    <lineage>
        <taxon>Eukaryota</taxon>
        <taxon>Metazoa</taxon>
        <taxon>Chordata</taxon>
        <taxon>Craniata</taxon>
        <taxon>Vertebrata</taxon>
        <taxon>Euteleostomi</taxon>
        <taxon>Actinopterygii</taxon>
        <taxon>Neopterygii</taxon>
        <taxon>Teleostei</taxon>
        <taxon>Neoteleostei</taxon>
        <taxon>Acanthomorphata</taxon>
        <taxon>Ovalentaria</taxon>
        <taxon>Atherinomorphae</taxon>
        <taxon>Cyprinodontiformes</taxon>
        <taxon>Cyprinodontidae</taxon>
        <taxon>Cyprinodon</taxon>
    </lineage>
</organism>
<dbReference type="Gene3D" id="3.10.100.10">
    <property type="entry name" value="Mannose-Binding Protein A, subunit A"/>
    <property type="match status" value="1"/>
</dbReference>
<accession>A0A3Q2E7Y6</accession>
<dbReference type="InterPro" id="IPR016186">
    <property type="entry name" value="C-type_lectin-like/link_sf"/>
</dbReference>
<dbReference type="AlphaFoldDB" id="A0A3Q2E7Y6"/>
<dbReference type="OMA" id="CETKNAH"/>
<proteinExistence type="predicted"/>
<keyword evidence="1" id="KW-0812">Transmembrane</keyword>
<dbReference type="GO" id="GO:0004888">
    <property type="term" value="F:transmembrane signaling receptor activity"/>
    <property type="evidence" value="ECO:0007669"/>
    <property type="project" value="InterPro"/>
</dbReference>
<evidence type="ECO:0000313" key="2">
    <source>
        <dbReference type="Ensembl" id="ENSCVAP00000028292.1"/>
    </source>
</evidence>
<reference evidence="2" key="1">
    <citation type="submission" date="2025-08" db="UniProtKB">
        <authorList>
            <consortium name="Ensembl"/>
        </authorList>
    </citation>
    <scope>IDENTIFICATION</scope>
</reference>
<dbReference type="GeneTree" id="ENSGT01060000251690"/>
<dbReference type="InterPro" id="IPR039689">
    <property type="entry name" value="CD72"/>
</dbReference>
<sequence length="223" mass="25605">MFNDFQEKDPDRCTLWFSESPPASVAGIFRIKWWLFPSVMAAVVFVLILVLGVTNTKTSTRLWSAEEEVSILYDKIESLNASLQQAHESIKEIHQLKFRIQDNKDQISSVSAALQELPQLDSLRKKVEALECSFKHIIQNASTSGPCCPLDWTLFGSDCYFFSKQLLPWNQSKTWCETKNAHLAILNSDKEWVRYLSVSVHLSYSIYRHTCLNPPLLLDSMKN</sequence>
<dbReference type="Ensembl" id="ENSCVAT00000030475.1">
    <property type="protein sequence ID" value="ENSCVAP00000028292.1"/>
    <property type="gene ID" value="ENSCVAG00000015217.1"/>
</dbReference>
<keyword evidence="1" id="KW-0472">Membrane</keyword>
<dbReference type="SUPFAM" id="SSF56436">
    <property type="entry name" value="C-type lectin-like"/>
    <property type="match status" value="1"/>
</dbReference>
<feature type="transmembrane region" description="Helical" evidence="1">
    <location>
        <begin position="33"/>
        <end position="53"/>
    </location>
</feature>
<evidence type="ECO:0000313" key="3">
    <source>
        <dbReference type="Proteomes" id="UP000265020"/>
    </source>
</evidence>